<evidence type="ECO:0000313" key="8">
    <source>
        <dbReference type="EMBL" id="KND88582.1"/>
    </source>
</evidence>
<keyword evidence="4 7" id="KW-0479">Metal-binding</keyword>
<dbReference type="PANTHER" id="PTHR24304:SF2">
    <property type="entry name" value="24-HYDROXYCHOLESTEROL 7-ALPHA-HYDROXYLASE"/>
    <property type="match status" value="1"/>
</dbReference>
<dbReference type="Proteomes" id="UP000036947">
    <property type="component" value="Unassembled WGS sequence"/>
</dbReference>
<evidence type="ECO:0000256" key="5">
    <source>
        <dbReference type="ARBA" id="ARBA00023004"/>
    </source>
</evidence>
<sequence length="544" mass="61320">MSPSVNSTPDSEAIRSDDPSTLVHTVYGSAGILDVSSSRLLAVVFSLSLLVLWRLWRFTVLPMLYPDQPKEFPHWIPGHGRAFFRDSNGLLARARKHFGNSKEPFALTAFGMTFYVVTQVKQSVQAYRNSETLSFEDFVQGLMRTNGNSEEVIKAVYTALPTDKAGCPNPRGESLGVLAQRMHAHQLHPGDNLVLLQKEVQRWLDCHVNLGDIRASPSATSPNFKSVEVPLYRWCSEYFIQLGQDVYFGETLAEIDPTLPSTFLVFDELIWKMLYQYPDVLSSDMIKPRSRVIASLNRYFQVPQSQRTGGSAWLINAMENEMRALGVDGEDLAVVVFHLYLAINTNTRKTAFWVLAHLLHDLDLMAAYCRETAPAFRGADLVDPFMIQDAAACPQVDAVWHETLRMSGWAASVRLITQDTLIGNKRMCKGNRVMVPHRLLHFDKGIFGEATHQFRTDRWLNNKDLSRSPSFRPFGAGKTMCSGRFLARFSVTTFVATLLRRFHVELVGQPAFPRADEGRPVLGTMSIREGDDFKVRLTPKAELI</sequence>
<comment type="caution">
    <text evidence="8">The sequence shown here is derived from an EMBL/GenBank/DDBJ whole genome shotgun (WGS) entry which is preliminary data.</text>
</comment>
<keyword evidence="9" id="KW-1185">Reference proteome</keyword>
<dbReference type="AlphaFoldDB" id="A0A0L0N3C7"/>
<dbReference type="EMBL" id="LFRF01000024">
    <property type="protein sequence ID" value="KND88582.1"/>
    <property type="molecule type" value="Genomic_DNA"/>
</dbReference>
<evidence type="ECO:0000256" key="6">
    <source>
        <dbReference type="ARBA" id="ARBA00023033"/>
    </source>
</evidence>
<dbReference type="STRING" id="1163406.A0A0L0N3C7"/>
<accession>A0A0L0N3C7</accession>
<evidence type="ECO:0000256" key="4">
    <source>
        <dbReference type="ARBA" id="ARBA00022723"/>
    </source>
</evidence>
<dbReference type="InterPro" id="IPR050529">
    <property type="entry name" value="CYP450_sterol_14alpha_dmase"/>
</dbReference>
<dbReference type="InterPro" id="IPR002403">
    <property type="entry name" value="Cyt_P450_E_grp-IV"/>
</dbReference>
<dbReference type="Pfam" id="PF00067">
    <property type="entry name" value="p450"/>
    <property type="match status" value="1"/>
</dbReference>
<dbReference type="GO" id="GO:0008395">
    <property type="term" value="F:steroid hydroxylase activity"/>
    <property type="evidence" value="ECO:0007669"/>
    <property type="project" value="TreeGrafter"/>
</dbReference>
<evidence type="ECO:0000256" key="1">
    <source>
        <dbReference type="ARBA" id="ARBA00001971"/>
    </source>
</evidence>
<dbReference type="InterPro" id="IPR036396">
    <property type="entry name" value="Cyt_P450_sf"/>
</dbReference>
<evidence type="ECO:0000256" key="2">
    <source>
        <dbReference type="ARBA" id="ARBA00010617"/>
    </source>
</evidence>
<comment type="cofactor">
    <cofactor evidence="1 7">
        <name>heme</name>
        <dbReference type="ChEBI" id="CHEBI:30413"/>
    </cofactor>
</comment>
<proteinExistence type="inferred from homology"/>
<dbReference type="CDD" id="cd11040">
    <property type="entry name" value="CYP7_CYP8-like"/>
    <property type="match status" value="1"/>
</dbReference>
<keyword evidence="6" id="KW-0560">Oxidoreductase</keyword>
<evidence type="ECO:0000256" key="3">
    <source>
        <dbReference type="ARBA" id="ARBA00022617"/>
    </source>
</evidence>
<dbReference type="GO" id="GO:0020037">
    <property type="term" value="F:heme binding"/>
    <property type="evidence" value="ECO:0007669"/>
    <property type="project" value="InterPro"/>
</dbReference>
<feature type="binding site" description="axial binding residue" evidence="7">
    <location>
        <position position="481"/>
    </location>
    <ligand>
        <name>heme</name>
        <dbReference type="ChEBI" id="CHEBI:30413"/>
    </ligand>
    <ligandPart>
        <name>Fe</name>
        <dbReference type="ChEBI" id="CHEBI:18248"/>
    </ligandPart>
</feature>
<keyword evidence="5 7" id="KW-0408">Iron</keyword>
<dbReference type="GO" id="GO:0016705">
    <property type="term" value="F:oxidoreductase activity, acting on paired donors, with incorporation or reduction of molecular oxygen"/>
    <property type="evidence" value="ECO:0007669"/>
    <property type="project" value="InterPro"/>
</dbReference>
<organism evidence="8 9">
    <name type="scientific">Tolypocladium ophioglossoides (strain CBS 100239)</name>
    <name type="common">Snaketongue truffleclub</name>
    <name type="synonym">Elaphocordyceps ophioglossoides</name>
    <dbReference type="NCBI Taxonomy" id="1163406"/>
    <lineage>
        <taxon>Eukaryota</taxon>
        <taxon>Fungi</taxon>
        <taxon>Dikarya</taxon>
        <taxon>Ascomycota</taxon>
        <taxon>Pezizomycotina</taxon>
        <taxon>Sordariomycetes</taxon>
        <taxon>Hypocreomycetidae</taxon>
        <taxon>Hypocreales</taxon>
        <taxon>Ophiocordycipitaceae</taxon>
        <taxon>Tolypocladium</taxon>
    </lineage>
</organism>
<evidence type="ECO:0000256" key="7">
    <source>
        <dbReference type="PIRSR" id="PIRSR602403-1"/>
    </source>
</evidence>
<dbReference type="SUPFAM" id="SSF48264">
    <property type="entry name" value="Cytochrome P450"/>
    <property type="match status" value="1"/>
</dbReference>
<protein>
    <submittedName>
        <fullName evidence="8">7-alpha-hydroxycholest-4-en-3-one 12-alpha-hydroxylase</fullName>
    </submittedName>
</protein>
<evidence type="ECO:0000313" key="9">
    <source>
        <dbReference type="Proteomes" id="UP000036947"/>
    </source>
</evidence>
<dbReference type="OrthoDB" id="1470350at2759"/>
<dbReference type="PRINTS" id="PR00465">
    <property type="entry name" value="EP450IV"/>
</dbReference>
<dbReference type="PANTHER" id="PTHR24304">
    <property type="entry name" value="CYTOCHROME P450 FAMILY 7"/>
    <property type="match status" value="1"/>
</dbReference>
<dbReference type="InterPro" id="IPR001128">
    <property type="entry name" value="Cyt_P450"/>
</dbReference>
<keyword evidence="3 7" id="KW-0349">Heme</keyword>
<reference evidence="8 9" key="1">
    <citation type="journal article" date="2015" name="BMC Genomics">
        <title>The genome of the truffle-parasite Tolypocladium ophioglossoides and the evolution of antifungal peptaibiotics.</title>
        <authorList>
            <person name="Quandt C.A."/>
            <person name="Bushley K.E."/>
            <person name="Spatafora J.W."/>
        </authorList>
    </citation>
    <scope>NUCLEOTIDE SEQUENCE [LARGE SCALE GENOMIC DNA]</scope>
    <source>
        <strain evidence="8 9">CBS 100239</strain>
    </source>
</reference>
<keyword evidence="6" id="KW-0503">Monooxygenase</keyword>
<gene>
    <name evidence="8" type="ORF">TOPH_06680</name>
</gene>
<dbReference type="Gene3D" id="1.10.630.10">
    <property type="entry name" value="Cytochrome P450"/>
    <property type="match status" value="1"/>
</dbReference>
<dbReference type="GO" id="GO:0005506">
    <property type="term" value="F:iron ion binding"/>
    <property type="evidence" value="ECO:0007669"/>
    <property type="project" value="InterPro"/>
</dbReference>
<comment type="similarity">
    <text evidence="2">Belongs to the cytochrome P450 family.</text>
</comment>
<name>A0A0L0N3C7_TOLOC</name>